<proteinExistence type="predicted"/>
<dbReference type="Proteomes" id="UP001595548">
    <property type="component" value="Unassembled WGS sequence"/>
</dbReference>
<dbReference type="NCBIfam" id="NF040576">
    <property type="entry name" value="T2SS_GspM_XpsM"/>
    <property type="match status" value="1"/>
</dbReference>
<evidence type="ECO:0000256" key="1">
    <source>
        <dbReference type="SAM" id="Phobius"/>
    </source>
</evidence>
<keyword evidence="3" id="KW-1185">Reference proteome</keyword>
<evidence type="ECO:0000313" key="2">
    <source>
        <dbReference type="EMBL" id="MFC3156812.1"/>
    </source>
</evidence>
<sequence>MNLKNLSKAQWVVAVTVASVLFVFLWSILALLWSFGAYNQQAQEIKPKIARLSGLLQTEGQMREANAQAAAELSAIAYGAGEDDNALSTAMQQAVRSVFTAAELTVTGSQIIKPKKVDGFVRVGVSLTARGSVESLVAVVSRIHELQPLVLIERLELKPQRARRGSNIGQQLEIRMQLVSMKERRND</sequence>
<dbReference type="EMBL" id="JBHRTL010000031">
    <property type="protein sequence ID" value="MFC3156812.1"/>
    <property type="molecule type" value="Genomic_DNA"/>
</dbReference>
<keyword evidence="1" id="KW-1133">Transmembrane helix</keyword>
<dbReference type="InterPro" id="IPR014717">
    <property type="entry name" value="Transl_elong_EF1B/ribsomal_bS6"/>
</dbReference>
<organism evidence="2 3">
    <name type="scientific">Gilvimarinus japonicus</name>
    <dbReference type="NCBI Taxonomy" id="1796469"/>
    <lineage>
        <taxon>Bacteria</taxon>
        <taxon>Pseudomonadati</taxon>
        <taxon>Pseudomonadota</taxon>
        <taxon>Gammaproteobacteria</taxon>
        <taxon>Cellvibrionales</taxon>
        <taxon>Cellvibrionaceae</taxon>
        <taxon>Gilvimarinus</taxon>
    </lineage>
</organism>
<keyword evidence="1" id="KW-0472">Membrane</keyword>
<dbReference type="Pfam" id="PF10741">
    <property type="entry name" value="T2SSM_b"/>
    <property type="match status" value="1"/>
</dbReference>
<dbReference type="RefSeq" id="WP_382418223.1">
    <property type="nucleotide sequence ID" value="NZ_AP031500.1"/>
</dbReference>
<name>A0ABV7HSN6_9GAMM</name>
<accession>A0ABV7HSN6</accession>
<gene>
    <name evidence="2" type="primary">gspM</name>
    <name evidence="2" type="ORF">ACFOEB_16500</name>
</gene>
<comment type="caution">
    <text evidence="2">The sequence shown here is derived from an EMBL/GenBank/DDBJ whole genome shotgun (WGS) entry which is preliminary data.</text>
</comment>
<dbReference type="InterPro" id="IPR034756">
    <property type="entry name" value="T2SSM_b"/>
</dbReference>
<keyword evidence="1" id="KW-0812">Transmembrane</keyword>
<dbReference type="Gene3D" id="3.30.70.60">
    <property type="match status" value="1"/>
</dbReference>
<reference evidence="3" key="1">
    <citation type="journal article" date="2019" name="Int. J. Syst. Evol. Microbiol.">
        <title>The Global Catalogue of Microorganisms (GCM) 10K type strain sequencing project: providing services to taxonomists for standard genome sequencing and annotation.</title>
        <authorList>
            <consortium name="The Broad Institute Genomics Platform"/>
            <consortium name="The Broad Institute Genome Sequencing Center for Infectious Disease"/>
            <person name="Wu L."/>
            <person name="Ma J."/>
        </authorList>
    </citation>
    <scope>NUCLEOTIDE SEQUENCE [LARGE SCALE GENOMIC DNA]</scope>
    <source>
        <strain evidence="3">KCTC 52141</strain>
    </source>
</reference>
<feature type="transmembrane region" description="Helical" evidence="1">
    <location>
        <begin position="12"/>
        <end position="35"/>
    </location>
</feature>
<evidence type="ECO:0000313" key="3">
    <source>
        <dbReference type="Proteomes" id="UP001595548"/>
    </source>
</evidence>
<protein>
    <submittedName>
        <fullName evidence="2">Type II secretion system protein GspM</fullName>
    </submittedName>
</protein>